<reference evidence="4" key="2">
    <citation type="submission" date="2017-10" db="EMBL/GenBank/DDBJ databases">
        <title>Ladona fulva Genome sequencing and assembly.</title>
        <authorList>
            <person name="Murali S."/>
            <person name="Richards S."/>
            <person name="Bandaranaike D."/>
            <person name="Bellair M."/>
            <person name="Blankenburg K."/>
            <person name="Chao H."/>
            <person name="Dinh H."/>
            <person name="Doddapaneni H."/>
            <person name="Dugan-Rocha S."/>
            <person name="Elkadiri S."/>
            <person name="Gnanaolivu R."/>
            <person name="Hernandez B."/>
            <person name="Skinner E."/>
            <person name="Javaid M."/>
            <person name="Lee S."/>
            <person name="Li M."/>
            <person name="Ming W."/>
            <person name="Munidasa M."/>
            <person name="Muniz J."/>
            <person name="Nguyen L."/>
            <person name="Hughes D."/>
            <person name="Osuji N."/>
            <person name="Pu L.-L."/>
            <person name="Puazo M."/>
            <person name="Qu C."/>
            <person name="Quiroz J."/>
            <person name="Raj R."/>
            <person name="Weissenberger G."/>
            <person name="Xin Y."/>
            <person name="Zou X."/>
            <person name="Han Y."/>
            <person name="Worley K."/>
            <person name="Muzny D."/>
            <person name="Gibbs R."/>
        </authorList>
    </citation>
    <scope>NUCLEOTIDE SEQUENCE</scope>
    <source>
        <strain evidence="4">Sampled in the wild</strain>
    </source>
</reference>
<accession>A0A8K0P238</accession>
<evidence type="ECO:0000259" key="3">
    <source>
        <dbReference type="PROSITE" id="PS50102"/>
    </source>
</evidence>
<dbReference type="InterPro" id="IPR019734">
    <property type="entry name" value="TPR_rpt"/>
</dbReference>
<dbReference type="Gene3D" id="1.25.40.10">
    <property type="entry name" value="Tetratricopeptide repeat domain"/>
    <property type="match status" value="1"/>
</dbReference>
<comment type="caution">
    <text evidence="4">The sequence shown here is derived from an EMBL/GenBank/DDBJ whole genome shotgun (WGS) entry which is preliminary data.</text>
</comment>
<dbReference type="InterPro" id="IPR011990">
    <property type="entry name" value="TPR-like_helical_dom_sf"/>
</dbReference>
<feature type="domain" description="RRM" evidence="3">
    <location>
        <begin position="201"/>
        <end position="272"/>
    </location>
</feature>
<proteinExistence type="predicted"/>
<dbReference type="EMBL" id="KZ308506">
    <property type="protein sequence ID" value="KAG8230721.1"/>
    <property type="molecule type" value="Genomic_DNA"/>
</dbReference>
<dbReference type="Gene3D" id="3.30.70.330">
    <property type="match status" value="1"/>
</dbReference>
<dbReference type="InterPro" id="IPR035979">
    <property type="entry name" value="RBD_domain_sf"/>
</dbReference>
<evidence type="ECO:0000256" key="2">
    <source>
        <dbReference type="PROSITE-ProRule" id="PRU00176"/>
    </source>
</evidence>
<dbReference type="SMART" id="SM00360">
    <property type="entry name" value="RRM"/>
    <property type="match status" value="1"/>
</dbReference>
<dbReference type="SMART" id="SM00028">
    <property type="entry name" value="TPR"/>
    <property type="match status" value="3"/>
</dbReference>
<dbReference type="OrthoDB" id="2017782at2759"/>
<evidence type="ECO:0000256" key="1">
    <source>
        <dbReference type="ARBA" id="ARBA00022884"/>
    </source>
</evidence>
<evidence type="ECO:0000313" key="4">
    <source>
        <dbReference type="EMBL" id="KAG8230721.1"/>
    </source>
</evidence>
<dbReference type="SUPFAM" id="SSF48452">
    <property type="entry name" value="TPR-like"/>
    <property type="match status" value="1"/>
</dbReference>
<protein>
    <recommendedName>
        <fullName evidence="3">RRM domain-containing protein</fullName>
    </recommendedName>
</protein>
<dbReference type="GO" id="GO:0003723">
    <property type="term" value="F:RNA binding"/>
    <property type="evidence" value="ECO:0007669"/>
    <property type="project" value="UniProtKB-UniRule"/>
</dbReference>
<keyword evidence="5" id="KW-1185">Reference proteome</keyword>
<dbReference type="Proteomes" id="UP000792457">
    <property type="component" value="Unassembled WGS sequence"/>
</dbReference>
<dbReference type="CDD" id="cd14291">
    <property type="entry name" value="UBA1_NUB1_like"/>
    <property type="match status" value="1"/>
</dbReference>
<evidence type="ECO:0000313" key="5">
    <source>
        <dbReference type="Proteomes" id="UP000792457"/>
    </source>
</evidence>
<name>A0A8K0P238_LADFU</name>
<dbReference type="Pfam" id="PF00076">
    <property type="entry name" value="RRM_1"/>
    <property type="match status" value="1"/>
</dbReference>
<dbReference type="AlphaFoldDB" id="A0A8K0P238"/>
<sequence>MEDIVNGIGGRANIRAAGGDYKGAITILNAGVEKFPMEARFWNNRCYFYCKMKEYKKALEDANEMARKFPNNLKSYYRKGEALLGLKMYKEAELAFNQVLERSRVCQEATEQILEIKVLQVMELGYSRMQAQEALACSANLEEAMQFVKDNNLSCGVYGDEIYHSDDDEFDEEYDDEYYSTDGRSRYTDKFMDPSNPRGIQSLWVGNVEDTTEEELRKLFSVYGKIASIYMLEAKRCAFVNFTDAKAAGAAMKALQGKQLGNTTLILKYPNNTFGKKNF</sequence>
<reference evidence="4" key="1">
    <citation type="submission" date="2013-04" db="EMBL/GenBank/DDBJ databases">
        <authorList>
            <person name="Qu J."/>
            <person name="Murali S.C."/>
            <person name="Bandaranaike D."/>
            <person name="Bellair M."/>
            <person name="Blankenburg K."/>
            <person name="Chao H."/>
            <person name="Dinh H."/>
            <person name="Doddapaneni H."/>
            <person name="Downs B."/>
            <person name="Dugan-Rocha S."/>
            <person name="Elkadiri S."/>
            <person name="Gnanaolivu R.D."/>
            <person name="Hernandez B."/>
            <person name="Javaid M."/>
            <person name="Jayaseelan J.C."/>
            <person name="Lee S."/>
            <person name="Li M."/>
            <person name="Ming W."/>
            <person name="Munidasa M."/>
            <person name="Muniz J."/>
            <person name="Nguyen L."/>
            <person name="Ongeri F."/>
            <person name="Osuji N."/>
            <person name="Pu L.-L."/>
            <person name="Puazo M."/>
            <person name="Qu C."/>
            <person name="Quiroz J."/>
            <person name="Raj R."/>
            <person name="Weissenberger G."/>
            <person name="Xin Y."/>
            <person name="Zou X."/>
            <person name="Han Y."/>
            <person name="Richards S."/>
            <person name="Worley K."/>
            <person name="Muzny D."/>
            <person name="Gibbs R."/>
        </authorList>
    </citation>
    <scope>NUCLEOTIDE SEQUENCE</scope>
    <source>
        <strain evidence="4">Sampled in the wild</strain>
    </source>
</reference>
<dbReference type="InterPro" id="IPR000504">
    <property type="entry name" value="RRM_dom"/>
</dbReference>
<keyword evidence="1 2" id="KW-0694">RNA-binding</keyword>
<dbReference type="CDD" id="cd00590">
    <property type="entry name" value="RRM_SF"/>
    <property type="match status" value="1"/>
</dbReference>
<dbReference type="PANTHER" id="PTHR47678:SF4">
    <property type="entry name" value="SHOCK PROTEIN 70 (HSP70)-INTERACTING PROTEIN, PUTATIVE-RELATED"/>
    <property type="match status" value="1"/>
</dbReference>
<dbReference type="PANTHER" id="PTHR47678">
    <property type="entry name" value="TETRATRICOPEPTIDE REPEAT PROTEIN 31"/>
    <property type="match status" value="1"/>
</dbReference>
<dbReference type="PROSITE" id="PS50102">
    <property type="entry name" value="RRM"/>
    <property type="match status" value="1"/>
</dbReference>
<dbReference type="SUPFAM" id="SSF54928">
    <property type="entry name" value="RNA-binding domain, RBD"/>
    <property type="match status" value="1"/>
</dbReference>
<dbReference type="InterPro" id="IPR012677">
    <property type="entry name" value="Nucleotide-bd_a/b_plait_sf"/>
</dbReference>
<gene>
    <name evidence="4" type="ORF">J437_LFUL010822</name>
</gene>
<organism evidence="4 5">
    <name type="scientific">Ladona fulva</name>
    <name type="common">Scarce chaser dragonfly</name>
    <name type="synonym">Libellula fulva</name>
    <dbReference type="NCBI Taxonomy" id="123851"/>
    <lineage>
        <taxon>Eukaryota</taxon>
        <taxon>Metazoa</taxon>
        <taxon>Ecdysozoa</taxon>
        <taxon>Arthropoda</taxon>
        <taxon>Hexapoda</taxon>
        <taxon>Insecta</taxon>
        <taxon>Pterygota</taxon>
        <taxon>Palaeoptera</taxon>
        <taxon>Odonata</taxon>
        <taxon>Epiprocta</taxon>
        <taxon>Anisoptera</taxon>
        <taxon>Libelluloidea</taxon>
        <taxon>Libellulidae</taxon>
        <taxon>Ladona</taxon>
    </lineage>
</organism>